<keyword evidence="2 6" id="KW-0963">Cytoplasm</keyword>
<evidence type="ECO:0000313" key="9">
    <source>
        <dbReference type="Proteomes" id="UP000007939"/>
    </source>
</evidence>
<comment type="function">
    <text evidence="6">Transfers an acetyl group from acetyl-CoA to L-homoserine, forming acetyl-L-homoserine.</text>
</comment>
<dbReference type="UniPathway" id="UPA00051">
    <property type="reaction ID" value="UER00074"/>
</dbReference>
<dbReference type="PANTHER" id="PTHR20919:SF0">
    <property type="entry name" value="HOMOSERINE O-SUCCINYLTRANSFERASE"/>
    <property type="match status" value="1"/>
</dbReference>
<dbReference type="AlphaFoldDB" id="F4GI77"/>
<dbReference type="EC" id="2.3.1.31" evidence="6"/>
<dbReference type="GO" id="GO:0019281">
    <property type="term" value="P:L-methionine biosynthetic process from homoserine via O-succinyl-L-homoserine and cystathionine"/>
    <property type="evidence" value="ECO:0007669"/>
    <property type="project" value="InterPro"/>
</dbReference>
<keyword evidence="4 6" id="KW-0808">Transferase</keyword>
<evidence type="ECO:0000256" key="4">
    <source>
        <dbReference type="ARBA" id="ARBA00022679"/>
    </source>
</evidence>
<keyword evidence="9" id="KW-1185">Reference proteome</keyword>
<keyword evidence="6" id="KW-0486">Methionine biosynthesis</keyword>
<comment type="catalytic activity">
    <reaction evidence="6">
        <text>L-homoserine + acetyl-CoA = O-acetyl-L-homoserine + CoA</text>
        <dbReference type="Rhea" id="RHEA:13701"/>
        <dbReference type="ChEBI" id="CHEBI:57287"/>
        <dbReference type="ChEBI" id="CHEBI:57288"/>
        <dbReference type="ChEBI" id="CHEBI:57476"/>
        <dbReference type="ChEBI" id="CHEBI:57716"/>
        <dbReference type="EC" id="2.3.1.31"/>
    </reaction>
</comment>
<feature type="binding site" evidence="6">
    <location>
        <position position="192"/>
    </location>
    <ligand>
        <name>substrate</name>
    </ligand>
</feature>
<reference evidence="9" key="1">
    <citation type="submission" date="2011-04" db="EMBL/GenBank/DDBJ databases">
        <title>The complete genome of Spirochaeta coccoides DSM 17374.</title>
        <authorList>
            <person name="Lucas S."/>
            <person name="Copeland A."/>
            <person name="Lapidus A."/>
            <person name="Bruce D."/>
            <person name="Goodwin L."/>
            <person name="Pitluck S."/>
            <person name="Peters L."/>
            <person name="Kyrpides N."/>
            <person name="Mavromatis K."/>
            <person name="Pagani I."/>
            <person name="Ivanova N."/>
            <person name="Ovchinnikova G."/>
            <person name="Lu M."/>
            <person name="Detter J.C."/>
            <person name="Tapia R."/>
            <person name="Han C."/>
            <person name="Land M."/>
            <person name="Hauser L."/>
            <person name="Markowitz V."/>
            <person name="Cheng J.-F."/>
            <person name="Hugenholtz P."/>
            <person name="Woyke T."/>
            <person name="Wu D."/>
            <person name="Spring S."/>
            <person name="Schroeder M."/>
            <person name="Brambilla E."/>
            <person name="Klenk H.-P."/>
            <person name="Eisen J.A."/>
        </authorList>
    </citation>
    <scope>NUCLEOTIDE SEQUENCE [LARGE SCALE GENOMIC DNA]</scope>
    <source>
        <strain evidence="9">ATCC BAA-1237 / DSM 17374 / SPN1</strain>
    </source>
</reference>
<dbReference type="OrthoDB" id="9772423at2"/>
<dbReference type="HAMAP" id="MF_00295">
    <property type="entry name" value="MetA_acyltransf"/>
    <property type="match status" value="1"/>
</dbReference>
<comment type="subcellular location">
    <subcellularLocation>
        <location evidence="1 6">Cytoplasm</location>
    </subcellularLocation>
</comment>
<dbReference type="NCBIfam" id="TIGR01001">
    <property type="entry name" value="metA"/>
    <property type="match status" value="1"/>
</dbReference>
<feature type="active site" description="Acyl-thioester intermediate" evidence="6 7">
    <location>
        <position position="142"/>
    </location>
</feature>
<dbReference type="Gene3D" id="3.40.50.880">
    <property type="match status" value="1"/>
</dbReference>
<dbReference type="KEGG" id="scc:Spico_1472"/>
<comment type="similarity">
    <text evidence="6">Belongs to the MetA family.</text>
</comment>
<evidence type="ECO:0000256" key="2">
    <source>
        <dbReference type="ARBA" id="ARBA00022490"/>
    </source>
</evidence>
<dbReference type="SUPFAM" id="SSF52317">
    <property type="entry name" value="Class I glutamine amidotransferase-like"/>
    <property type="match status" value="1"/>
</dbReference>
<feature type="site" description="Important for acyl-CoA specificity" evidence="6">
    <location>
        <position position="111"/>
    </location>
</feature>
<dbReference type="InterPro" id="IPR005697">
    <property type="entry name" value="HST_MetA"/>
</dbReference>
<gene>
    <name evidence="6" type="primary">metAA</name>
    <name evidence="8" type="ordered locus">Spico_1472</name>
</gene>
<dbReference type="HOGENOM" id="CLU_057851_0_1_12"/>
<feature type="active site" evidence="6">
    <location>
        <position position="237"/>
    </location>
</feature>
<sequence length="321" mass="36391">MPVKIQDGLPAADILTQENIFVMTDQRARTQDIRPLKIAILNLMPSKSVTETQLLRLLGNSPLQVEVTFLCTASYQPTHTEISYLETFYQTFHDVKEQYYDGLVITGAPVEGMAFEEVSYWDELTSILEWARTHVYSSFFICWAAQAALYHYYGVGKVPLPAKMFGIFRHRVNDRFHKLVRGFDDTYLAPHSRHTGLDEKAVASVPGLNVISESDDAGIYLVADKGGRRIFVTGHCEYDSRTLDREYRRDTVAGLGVGMPVNYYPGDDPSREPIVSWRSHANLLFSNWLNYFVYQETPYDIVNVAEAVRGDGILVQNAQDA</sequence>
<feature type="active site" description="Proton acceptor" evidence="6">
    <location>
        <position position="235"/>
    </location>
</feature>
<evidence type="ECO:0000256" key="6">
    <source>
        <dbReference type="HAMAP-Rule" id="MF_00295"/>
    </source>
</evidence>
<name>F4GI77_PARC1</name>
<dbReference type="GO" id="GO:0004414">
    <property type="term" value="F:homoserine O-acetyltransferase activity"/>
    <property type="evidence" value="ECO:0007669"/>
    <property type="project" value="UniProtKB-EC"/>
</dbReference>
<dbReference type="EMBL" id="CP002659">
    <property type="protein sequence ID" value="AEC02675.1"/>
    <property type="molecule type" value="Genomic_DNA"/>
</dbReference>
<evidence type="ECO:0000256" key="7">
    <source>
        <dbReference type="PIRSR" id="PIRSR000450-1"/>
    </source>
</evidence>
<proteinExistence type="inferred from homology"/>
<dbReference type="PANTHER" id="PTHR20919">
    <property type="entry name" value="HOMOSERINE O-SUCCINYLTRANSFERASE"/>
    <property type="match status" value="1"/>
</dbReference>
<comment type="caution">
    <text evidence="6">Lacks conserved residue(s) required for the propagation of feature annotation.</text>
</comment>
<dbReference type="PIRSF" id="PIRSF000450">
    <property type="entry name" value="H_ser_succinyltr"/>
    <property type="match status" value="1"/>
</dbReference>
<evidence type="ECO:0000256" key="3">
    <source>
        <dbReference type="ARBA" id="ARBA00022605"/>
    </source>
</evidence>
<evidence type="ECO:0000313" key="8">
    <source>
        <dbReference type="EMBL" id="AEC02675.1"/>
    </source>
</evidence>
<keyword evidence="5 6" id="KW-0012">Acyltransferase</keyword>
<feature type="binding site" evidence="6">
    <location>
        <position position="249"/>
    </location>
    <ligand>
        <name>substrate</name>
    </ligand>
</feature>
<dbReference type="FunFam" id="3.40.50.880:FF:000004">
    <property type="entry name" value="Homoserine O-succinyltransferase"/>
    <property type="match status" value="1"/>
</dbReference>
<dbReference type="InterPro" id="IPR029062">
    <property type="entry name" value="Class_I_gatase-like"/>
</dbReference>
<protein>
    <recommendedName>
        <fullName evidence="6">Homoserine O-acetyltransferase</fullName>
        <shortName evidence="6">HAT</shortName>
        <ecNumber evidence="6">2.3.1.31</ecNumber>
    </recommendedName>
    <alternativeName>
        <fullName evidence="6">Homoserine transacetylase</fullName>
        <shortName evidence="6">HTA</shortName>
    </alternativeName>
</protein>
<dbReference type="Pfam" id="PF04204">
    <property type="entry name" value="HTS"/>
    <property type="match status" value="1"/>
</dbReference>
<dbReference type="RefSeq" id="WP_013740069.1">
    <property type="nucleotide sequence ID" value="NC_015436.1"/>
</dbReference>
<dbReference type="GO" id="GO:0005737">
    <property type="term" value="C:cytoplasm"/>
    <property type="evidence" value="ECO:0007669"/>
    <property type="project" value="UniProtKB-SubCell"/>
</dbReference>
<feature type="site" description="Important for substrate specificity" evidence="6">
    <location>
        <position position="192"/>
    </location>
</feature>
<dbReference type="STRING" id="760011.Spico_1472"/>
<evidence type="ECO:0000256" key="5">
    <source>
        <dbReference type="ARBA" id="ARBA00023315"/>
    </source>
</evidence>
<dbReference type="GO" id="GO:0008899">
    <property type="term" value="F:homoserine O-succinyltransferase activity"/>
    <property type="evidence" value="ECO:0007669"/>
    <property type="project" value="UniProtKB-UniRule"/>
</dbReference>
<evidence type="ECO:0000256" key="1">
    <source>
        <dbReference type="ARBA" id="ARBA00004496"/>
    </source>
</evidence>
<dbReference type="CDD" id="cd03131">
    <property type="entry name" value="GATase1_HTS"/>
    <property type="match status" value="1"/>
</dbReference>
<organism evidence="8 9">
    <name type="scientific">Parasphaerochaeta coccoides (strain ATCC BAA-1237 / DSM 17374 / SPN1)</name>
    <name type="common">Sphaerochaeta coccoides</name>
    <dbReference type="NCBI Taxonomy" id="760011"/>
    <lineage>
        <taxon>Bacteria</taxon>
        <taxon>Pseudomonadati</taxon>
        <taxon>Spirochaetota</taxon>
        <taxon>Spirochaetia</taxon>
        <taxon>Spirochaetales</taxon>
        <taxon>Sphaerochaetaceae</taxon>
        <taxon>Parasphaerochaeta</taxon>
    </lineage>
</organism>
<feature type="binding site" evidence="6">
    <location>
        <position position="163"/>
    </location>
    <ligand>
        <name>substrate</name>
    </ligand>
</feature>
<keyword evidence="3 6" id="KW-0028">Amino-acid biosynthesis</keyword>
<accession>F4GI77</accession>
<dbReference type="InterPro" id="IPR033752">
    <property type="entry name" value="MetA_family"/>
</dbReference>
<dbReference type="Proteomes" id="UP000007939">
    <property type="component" value="Chromosome"/>
</dbReference>
<comment type="pathway">
    <text evidence="6">Amino-acid biosynthesis; L-methionine biosynthesis via de novo pathway; O-acetyl-L-homoserine from L-homoserine: step 1/1.</text>
</comment>
<reference evidence="8 9" key="2">
    <citation type="journal article" date="2012" name="Stand. Genomic Sci.">
        <title>Complete genome sequence of the termite hindgut bacterium Spirochaeta coccoides type strain (SPN1(T)), reclassification in the genus Sphaerochaeta as Sphaerochaeta coccoides comb. nov. and emendations of the family Spirochaetaceae and the genus Sphaerochaeta.</title>
        <authorList>
            <person name="Abt B."/>
            <person name="Han C."/>
            <person name="Scheuner C."/>
            <person name="Lu M."/>
            <person name="Lapidus A."/>
            <person name="Nolan M."/>
            <person name="Lucas S."/>
            <person name="Hammon N."/>
            <person name="Deshpande S."/>
            <person name="Cheng J.F."/>
            <person name="Tapia R."/>
            <person name="Goodwin L.A."/>
            <person name="Pitluck S."/>
            <person name="Liolios K."/>
            <person name="Pagani I."/>
            <person name="Ivanova N."/>
            <person name="Mavromatis K."/>
            <person name="Mikhailova N."/>
            <person name="Huntemann M."/>
            <person name="Pati A."/>
            <person name="Chen A."/>
            <person name="Palaniappan K."/>
            <person name="Land M."/>
            <person name="Hauser L."/>
            <person name="Brambilla E.M."/>
            <person name="Rohde M."/>
            <person name="Spring S."/>
            <person name="Gronow S."/>
            <person name="Goker M."/>
            <person name="Woyke T."/>
            <person name="Bristow J."/>
            <person name="Eisen J.A."/>
            <person name="Markowitz V."/>
            <person name="Hugenholtz P."/>
            <person name="Kyrpides N.C."/>
            <person name="Klenk H.P."/>
            <person name="Detter J.C."/>
        </authorList>
    </citation>
    <scope>NUCLEOTIDE SEQUENCE [LARGE SCALE GENOMIC DNA]</scope>
    <source>
        <strain evidence="9">ATCC BAA-1237 / DSM 17374 / SPN1</strain>
    </source>
</reference>
<dbReference type="eggNOG" id="COG1897">
    <property type="taxonomic scope" value="Bacteria"/>
</dbReference>